<dbReference type="PANTHER" id="PTHR30404">
    <property type="entry name" value="N-ACETYLMURAMOYL-L-ALANINE AMIDASE"/>
    <property type="match status" value="1"/>
</dbReference>
<keyword evidence="3" id="KW-0472">Membrane</keyword>
<accession>A0A7C6ED79</accession>
<dbReference type="InterPro" id="IPR050695">
    <property type="entry name" value="N-acetylmuramoyl_amidase_3"/>
</dbReference>
<feature type="domain" description="MurNAc-LAA" evidence="4">
    <location>
        <begin position="345"/>
        <end position="500"/>
    </location>
</feature>
<dbReference type="InterPro" id="IPR002508">
    <property type="entry name" value="MurNAc-LAA_cat"/>
</dbReference>
<keyword evidence="3" id="KW-0812">Transmembrane</keyword>
<keyword evidence="1" id="KW-0378">Hydrolase</keyword>
<dbReference type="GO" id="GO:0009253">
    <property type="term" value="P:peptidoglycan catabolic process"/>
    <property type="evidence" value="ECO:0007669"/>
    <property type="project" value="InterPro"/>
</dbReference>
<dbReference type="CDD" id="cd02696">
    <property type="entry name" value="MurNAc-LAA"/>
    <property type="match status" value="1"/>
</dbReference>
<evidence type="ECO:0000313" key="5">
    <source>
        <dbReference type="EMBL" id="HHS52439.1"/>
    </source>
</evidence>
<feature type="region of interest" description="Disordered" evidence="2">
    <location>
        <begin position="1"/>
        <end position="37"/>
    </location>
</feature>
<dbReference type="AlphaFoldDB" id="A0A7C6ED79"/>
<dbReference type="FunFam" id="3.40.630.40:FF:000005">
    <property type="entry name" value="N-acetylmuramoyl-L-alanine amidase (AmiA)"/>
    <property type="match status" value="1"/>
</dbReference>
<organism evidence="5">
    <name type="scientific">candidate division WOR-3 bacterium</name>
    <dbReference type="NCBI Taxonomy" id="2052148"/>
    <lineage>
        <taxon>Bacteria</taxon>
        <taxon>Bacteria division WOR-3</taxon>
    </lineage>
</organism>
<comment type="caution">
    <text evidence="5">The sequence shown here is derived from an EMBL/GenBank/DDBJ whole genome shotgun (WGS) entry which is preliminary data.</text>
</comment>
<proteinExistence type="predicted"/>
<dbReference type="PANTHER" id="PTHR30404:SF0">
    <property type="entry name" value="N-ACETYLMURAMOYL-L-ALANINE AMIDASE AMIC"/>
    <property type="match status" value="1"/>
</dbReference>
<evidence type="ECO:0000256" key="2">
    <source>
        <dbReference type="SAM" id="MobiDB-lite"/>
    </source>
</evidence>
<name>A0A7C6ED79_UNCW3</name>
<evidence type="ECO:0000259" key="4">
    <source>
        <dbReference type="SMART" id="SM00646"/>
    </source>
</evidence>
<dbReference type="SUPFAM" id="SSF53187">
    <property type="entry name" value="Zn-dependent exopeptidases"/>
    <property type="match status" value="1"/>
</dbReference>
<dbReference type="Pfam" id="PF01520">
    <property type="entry name" value="Amidase_3"/>
    <property type="match status" value="1"/>
</dbReference>
<reference evidence="5" key="1">
    <citation type="journal article" date="2020" name="mSystems">
        <title>Genome- and Community-Level Interaction Insights into Carbon Utilization and Element Cycling Functions of Hydrothermarchaeota in Hydrothermal Sediment.</title>
        <authorList>
            <person name="Zhou Z."/>
            <person name="Liu Y."/>
            <person name="Xu W."/>
            <person name="Pan J."/>
            <person name="Luo Z.H."/>
            <person name="Li M."/>
        </authorList>
    </citation>
    <scope>NUCLEOTIDE SEQUENCE [LARGE SCALE GENOMIC DNA]</scope>
    <source>
        <strain evidence="5">SpSt-876</strain>
    </source>
</reference>
<dbReference type="GO" id="GO:0030288">
    <property type="term" value="C:outer membrane-bounded periplasmic space"/>
    <property type="evidence" value="ECO:0007669"/>
    <property type="project" value="TreeGrafter"/>
</dbReference>
<dbReference type="GO" id="GO:0008745">
    <property type="term" value="F:N-acetylmuramoyl-L-alanine amidase activity"/>
    <property type="evidence" value="ECO:0007669"/>
    <property type="project" value="InterPro"/>
</dbReference>
<protein>
    <submittedName>
        <fullName evidence="5">N-acetylmuramoyl-L-alanine amidase</fullName>
    </submittedName>
</protein>
<evidence type="ECO:0000256" key="1">
    <source>
        <dbReference type="ARBA" id="ARBA00022801"/>
    </source>
</evidence>
<feature type="compositionally biased region" description="Basic and acidic residues" evidence="2">
    <location>
        <begin position="26"/>
        <end position="37"/>
    </location>
</feature>
<feature type="transmembrane region" description="Helical" evidence="3">
    <location>
        <begin position="54"/>
        <end position="74"/>
    </location>
</feature>
<keyword evidence="3" id="KW-1133">Transmembrane helix</keyword>
<dbReference type="SMART" id="SM00646">
    <property type="entry name" value="Ami_3"/>
    <property type="match status" value="1"/>
</dbReference>
<dbReference type="EMBL" id="DTLI01000147">
    <property type="protein sequence ID" value="HHS52439.1"/>
    <property type="molecule type" value="Genomic_DNA"/>
</dbReference>
<gene>
    <name evidence="5" type="ORF">ENW73_06200</name>
</gene>
<evidence type="ECO:0000256" key="3">
    <source>
        <dbReference type="SAM" id="Phobius"/>
    </source>
</evidence>
<sequence>MIINQLMMRGNRSTGDRQPRTNNGKRPTEHRQRETEKEQSVFVISCKPIRLARIMTALSSWLVLILQFLIFPTLGQSRTIPIGKQLIETTEIQDIEYVAISRVVNALHGKIWQLDNKWIVLVNADTNNHQKLTTEIIFTLSADTIIVNKRAVRSPFPLKKVEKELFVPVFVLGEIFPLPKPAVPNIKSIVLTEIKDTTVLTIDVDTTVRYETMVLSSLEYHLYLQATFEPKELRPKGIVKNIVLGSKTGTSLALYFNKPCDQKIKKTANCIVLKCYPRPQKKITTIVLDPGHGGIDPGAIGRNGLKEKTVNLGIALRLKSKLEALGLRCLLTREEDKYVSLADRVKFAKLSKADLFVSIHCNAAVRDKSKRGFETYFLSDAKTDWERAVAARENAAIQFEVTDTNPITNNDLSLILSDLAQNEFLLESQELAAHIQEAASVTCKTQNRGVMQANFYVLRGNFMPAVLVECGYISNINEEKLLMKKDYWEKIATGIFTGIKRFIANFEKKYAER</sequence>
<dbReference type="Gene3D" id="3.40.630.40">
    <property type="entry name" value="Zn-dependent exopeptidases"/>
    <property type="match status" value="1"/>
</dbReference>